<evidence type="ECO:0008006" key="3">
    <source>
        <dbReference type="Google" id="ProtNLM"/>
    </source>
</evidence>
<name>A0A1G1XKY7_9BACT</name>
<dbReference type="Proteomes" id="UP000176498">
    <property type="component" value="Unassembled WGS sequence"/>
</dbReference>
<protein>
    <recommendedName>
        <fullName evidence="3">PRC-barrel domain-containing protein</fullName>
    </recommendedName>
</protein>
<accession>A0A1G1XKY7</accession>
<dbReference type="InterPro" id="IPR011033">
    <property type="entry name" value="PRC_barrel-like_sf"/>
</dbReference>
<reference evidence="1 2" key="1">
    <citation type="journal article" date="2016" name="Nat. Commun.">
        <title>Thousands of microbial genomes shed light on interconnected biogeochemical processes in an aquifer system.</title>
        <authorList>
            <person name="Anantharaman K."/>
            <person name="Brown C.T."/>
            <person name="Hug L.A."/>
            <person name="Sharon I."/>
            <person name="Castelle C.J."/>
            <person name="Probst A.J."/>
            <person name="Thomas B.C."/>
            <person name="Singh A."/>
            <person name="Wilkins M.J."/>
            <person name="Karaoz U."/>
            <person name="Brodie E.L."/>
            <person name="Williams K.H."/>
            <person name="Hubbard S.S."/>
            <person name="Banfield J.F."/>
        </authorList>
    </citation>
    <scope>NUCLEOTIDE SEQUENCE [LARGE SCALE GENOMIC DNA]</scope>
</reference>
<dbReference type="SUPFAM" id="SSF50346">
    <property type="entry name" value="PRC-barrel domain"/>
    <property type="match status" value="1"/>
</dbReference>
<sequence length="107" mass="12157">MLINQKQLKRVAVETQSGQFLGYISDFELDTDTGEIEKYYVRNKKLIPGLFENNLMINKSQIIDFNEKKMIVEDAFVKAKAAAKSKLAEINNLEGTEPVITSQTNDQ</sequence>
<gene>
    <name evidence="1" type="ORF">A2Y82_05255</name>
</gene>
<organism evidence="1 2">
    <name type="scientific">Candidatus Buchananbacteria bacterium RBG_13_36_9</name>
    <dbReference type="NCBI Taxonomy" id="1797530"/>
    <lineage>
        <taxon>Bacteria</taxon>
        <taxon>Candidatus Buchananiibacteriota</taxon>
    </lineage>
</organism>
<evidence type="ECO:0000313" key="2">
    <source>
        <dbReference type="Proteomes" id="UP000176498"/>
    </source>
</evidence>
<dbReference type="Gene3D" id="2.30.30.240">
    <property type="entry name" value="PRC-barrel domain"/>
    <property type="match status" value="1"/>
</dbReference>
<evidence type="ECO:0000313" key="1">
    <source>
        <dbReference type="EMBL" id="OGY40622.1"/>
    </source>
</evidence>
<dbReference type="EMBL" id="MHHZ01000024">
    <property type="protein sequence ID" value="OGY40622.1"/>
    <property type="molecule type" value="Genomic_DNA"/>
</dbReference>
<dbReference type="AlphaFoldDB" id="A0A1G1XKY7"/>
<comment type="caution">
    <text evidence="1">The sequence shown here is derived from an EMBL/GenBank/DDBJ whole genome shotgun (WGS) entry which is preliminary data.</text>
</comment>
<proteinExistence type="predicted"/>